<accession>A0A916E177</accession>
<feature type="signal peptide" evidence="1">
    <location>
        <begin position="1"/>
        <end position="20"/>
    </location>
</feature>
<dbReference type="OrthoDB" id="73465at2759"/>
<evidence type="ECO:0000313" key="3">
    <source>
        <dbReference type="Proteomes" id="UP000684084"/>
    </source>
</evidence>
<dbReference type="AlphaFoldDB" id="A0A916E177"/>
<sequence length="456" mass="52350">MKINYIIFLIYKFLISYISAQCFYHPNNILASLENIECTWDSKVENEKISTRELSEEIFKIQLLNCDADNITCDNVLKEFKRAAKLIASIFIFNTQINISVSYYDLCTVYPENICKILGGAAYPTQFYLLQDDDGMKRLYPQSLVKQFQFPNTPKFNEFDISAEFNSKGGFWFKEDLNNIKPDEGDIFWTICHELIHGLGFYNGWMGYKNNPIAVIPLPIYVNPDGIVLKNNLFSFGSSFVEFMMDKYTILLSNGTQISQFTQKLNTFFDEYKSNAFSDEFVNSSQFKFAQDLLVLATTPKSLGLLPRNSKNYSIDSFILETSIPFEQGSSLIHVDYKTYINTNDFLMTYNIIDGISTENMILDNGNYSGGPIGPKLKQMMETFGYTTADNPNPYRPQPFKSPPSNVISKPNINSGFRTEMIRNLNVLIIILWIPAGLRHYDIMNDGIQKIWKLAK</sequence>
<reference evidence="2" key="1">
    <citation type="submission" date="2020-05" db="EMBL/GenBank/DDBJ databases">
        <authorList>
            <person name="Rincon C."/>
            <person name="Sanders R I."/>
            <person name="Robbins C."/>
            <person name="Chaturvedi A."/>
        </authorList>
    </citation>
    <scope>NUCLEOTIDE SEQUENCE</scope>
    <source>
        <strain evidence="2">CHB12</strain>
    </source>
</reference>
<dbReference type="VEuPathDB" id="FungiDB:RhiirFUN_024411"/>
<protein>
    <recommendedName>
        <fullName evidence="4">Sequence orphan</fullName>
    </recommendedName>
</protein>
<gene>
    <name evidence="2" type="ORF">CHRIB12_LOCUS3872</name>
</gene>
<evidence type="ECO:0008006" key="4">
    <source>
        <dbReference type="Google" id="ProtNLM"/>
    </source>
</evidence>
<feature type="chain" id="PRO_5037817087" description="Sequence orphan" evidence="1">
    <location>
        <begin position="21"/>
        <end position="456"/>
    </location>
</feature>
<dbReference type="Proteomes" id="UP000684084">
    <property type="component" value="Unassembled WGS sequence"/>
</dbReference>
<proteinExistence type="predicted"/>
<evidence type="ECO:0000313" key="2">
    <source>
        <dbReference type="EMBL" id="CAB5343652.1"/>
    </source>
</evidence>
<organism evidence="2 3">
    <name type="scientific">Rhizophagus irregularis</name>
    <dbReference type="NCBI Taxonomy" id="588596"/>
    <lineage>
        <taxon>Eukaryota</taxon>
        <taxon>Fungi</taxon>
        <taxon>Fungi incertae sedis</taxon>
        <taxon>Mucoromycota</taxon>
        <taxon>Glomeromycotina</taxon>
        <taxon>Glomeromycetes</taxon>
        <taxon>Glomerales</taxon>
        <taxon>Glomeraceae</taxon>
        <taxon>Rhizophagus</taxon>
    </lineage>
</organism>
<keyword evidence="1" id="KW-0732">Signal</keyword>
<name>A0A916E177_9GLOM</name>
<comment type="caution">
    <text evidence="2">The sequence shown here is derived from an EMBL/GenBank/DDBJ whole genome shotgun (WGS) entry which is preliminary data.</text>
</comment>
<evidence type="ECO:0000256" key="1">
    <source>
        <dbReference type="SAM" id="SignalP"/>
    </source>
</evidence>
<dbReference type="EMBL" id="CAGKOT010000005">
    <property type="protein sequence ID" value="CAB5343652.1"/>
    <property type="molecule type" value="Genomic_DNA"/>
</dbReference>